<protein>
    <recommendedName>
        <fullName evidence="4">Secreted protein</fullName>
    </recommendedName>
</protein>
<keyword evidence="3" id="KW-1185">Reference proteome</keyword>
<dbReference type="Proteomes" id="UP001431313">
    <property type="component" value="Unassembled WGS sequence"/>
</dbReference>
<dbReference type="RefSeq" id="WP_258785109.1">
    <property type="nucleotide sequence ID" value="NZ_JANUGQ010000001.1"/>
</dbReference>
<evidence type="ECO:0000313" key="2">
    <source>
        <dbReference type="EMBL" id="MCS0634613.1"/>
    </source>
</evidence>
<feature type="signal peptide" evidence="1">
    <location>
        <begin position="1"/>
        <end position="35"/>
    </location>
</feature>
<gene>
    <name evidence="2" type="ORF">NX801_02830</name>
</gene>
<sequence>MAPMARRTPRSLLKAGLTLTALGAAFGATGGTAQAAPRNLDVLAAVQGALEGGVAVVPSAVKTVREIRINPLAGTGTDPLSNGVGTQVADFPAFNTTSVTGTLTSPGTLPLVGPLLGG</sequence>
<evidence type="ECO:0000313" key="3">
    <source>
        <dbReference type="Proteomes" id="UP001431313"/>
    </source>
</evidence>
<evidence type="ECO:0000256" key="1">
    <source>
        <dbReference type="SAM" id="SignalP"/>
    </source>
</evidence>
<keyword evidence="1" id="KW-0732">Signal</keyword>
<dbReference type="EMBL" id="JANUGQ010000001">
    <property type="protein sequence ID" value="MCS0634613.1"/>
    <property type="molecule type" value="Genomic_DNA"/>
</dbReference>
<organism evidence="2 3">
    <name type="scientific">Streptomyces pyxinae</name>
    <dbReference type="NCBI Taxonomy" id="2970734"/>
    <lineage>
        <taxon>Bacteria</taxon>
        <taxon>Bacillati</taxon>
        <taxon>Actinomycetota</taxon>
        <taxon>Actinomycetes</taxon>
        <taxon>Kitasatosporales</taxon>
        <taxon>Streptomycetaceae</taxon>
        <taxon>Streptomyces</taxon>
    </lineage>
</organism>
<proteinExistence type="predicted"/>
<dbReference type="PROSITE" id="PS51318">
    <property type="entry name" value="TAT"/>
    <property type="match status" value="1"/>
</dbReference>
<dbReference type="InterPro" id="IPR006311">
    <property type="entry name" value="TAT_signal"/>
</dbReference>
<comment type="caution">
    <text evidence="2">The sequence shown here is derived from an EMBL/GenBank/DDBJ whole genome shotgun (WGS) entry which is preliminary data.</text>
</comment>
<reference evidence="2" key="1">
    <citation type="submission" date="2022-08" db="EMBL/GenBank/DDBJ databases">
        <authorList>
            <person name="Somphong A."/>
            <person name="Phongsopitanun W."/>
        </authorList>
    </citation>
    <scope>NUCLEOTIDE SEQUENCE</scope>
    <source>
        <strain evidence="2">LP05-1</strain>
    </source>
</reference>
<evidence type="ECO:0008006" key="4">
    <source>
        <dbReference type="Google" id="ProtNLM"/>
    </source>
</evidence>
<name>A0ABT2CB70_9ACTN</name>
<accession>A0ABT2CB70</accession>
<feature type="chain" id="PRO_5046506614" description="Secreted protein" evidence="1">
    <location>
        <begin position="36"/>
        <end position="118"/>
    </location>
</feature>